<dbReference type="EMBL" id="LQYE01000032">
    <property type="protein sequence ID" value="OAT66324.1"/>
    <property type="molecule type" value="Genomic_DNA"/>
</dbReference>
<dbReference type="GO" id="GO:0008977">
    <property type="term" value="F:prephenate dehydrogenase (NAD+) activity"/>
    <property type="evidence" value="ECO:0007669"/>
    <property type="project" value="InterPro"/>
</dbReference>
<evidence type="ECO:0000313" key="4">
    <source>
        <dbReference type="EMBL" id="OAT66324.1"/>
    </source>
</evidence>
<dbReference type="InterPro" id="IPR036291">
    <property type="entry name" value="NAD(P)-bd_dom_sf"/>
</dbReference>
<dbReference type="Pfam" id="PF20463">
    <property type="entry name" value="PDH_C"/>
    <property type="match status" value="1"/>
</dbReference>
<organism evidence="4 5">
    <name type="scientific">Mycobacteroides immunogenum</name>
    <dbReference type="NCBI Taxonomy" id="83262"/>
    <lineage>
        <taxon>Bacteria</taxon>
        <taxon>Bacillati</taxon>
        <taxon>Actinomycetota</taxon>
        <taxon>Actinomycetes</taxon>
        <taxon>Mycobacteriales</taxon>
        <taxon>Mycobacteriaceae</taxon>
        <taxon>Mycobacteroides</taxon>
    </lineage>
</organism>
<dbReference type="RefSeq" id="WP_064633227.1">
    <property type="nucleotide sequence ID" value="NZ_LQYE01000032.1"/>
</dbReference>
<dbReference type="InterPro" id="IPR003099">
    <property type="entry name" value="Prephen_DH"/>
</dbReference>
<dbReference type="InterPro" id="IPR046825">
    <property type="entry name" value="PDH_C"/>
</dbReference>
<dbReference type="AlphaFoldDB" id="A0A179V3N4"/>
<dbReference type="PROSITE" id="PS51176">
    <property type="entry name" value="PDH_ADH"/>
    <property type="match status" value="1"/>
</dbReference>
<dbReference type="SUPFAM" id="SSF51735">
    <property type="entry name" value="NAD(P)-binding Rossmann-fold domains"/>
    <property type="match status" value="1"/>
</dbReference>
<dbReference type="InterPro" id="IPR008927">
    <property type="entry name" value="6-PGluconate_DH-like_C_sf"/>
</dbReference>
<comment type="similarity">
    <text evidence="1">Belongs to the prephenate/arogenate dehydrogenase family.</text>
</comment>
<dbReference type="PANTHER" id="PTHR21363">
    <property type="entry name" value="PREPHENATE DEHYDROGENASE"/>
    <property type="match status" value="1"/>
</dbReference>
<protein>
    <recommendedName>
        <fullName evidence="3">Prephenate/arogenate dehydrogenase domain-containing protein</fullName>
    </recommendedName>
</protein>
<accession>A0A179V3N4</accession>
<name>A0A179V3N4_9MYCO</name>
<dbReference type="GO" id="GO:0006571">
    <property type="term" value="P:tyrosine biosynthetic process"/>
    <property type="evidence" value="ECO:0007669"/>
    <property type="project" value="InterPro"/>
</dbReference>
<dbReference type="Gene3D" id="1.10.3660.10">
    <property type="entry name" value="6-phosphogluconate dehydrogenase C-terminal like domain"/>
    <property type="match status" value="1"/>
</dbReference>
<dbReference type="PANTHER" id="PTHR21363:SF0">
    <property type="entry name" value="PREPHENATE DEHYDROGENASE [NADP(+)]"/>
    <property type="match status" value="1"/>
</dbReference>
<keyword evidence="2" id="KW-0560">Oxidoreductase</keyword>
<reference evidence="4 5" key="1">
    <citation type="submission" date="2016-01" db="EMBL/GenBank/DDBJ databases">
        <title>Mycobacterium immunogenum strain CD11_6 genome sequencing and assembly.</title>
        <authorList>
            <person name="Kaur G."/>
            <person name="Nair G.R."/>
            <person name="Mayilraj S."/>
        </authorList>
    </citation>
    <scope>NUCLEOTIDE SEQUENCE [LARGE SCALE GENOMIC DNA]</scope>
    <source>
        <strain evidence="4 5">CD11-6</strain>
    </source>
</reference>
<comment type="caution">
    <text evidence="4">The sequence shown here is derived from an EMBL/GenBank/DDBJ whole genome shotgun (WGS) entry which is preliminary data.</text>
</comment>
<dbReference type="SUPFAM" id="SSF48179">
    <property type="entry name" value="6-phosphogluconate dehydrogenase C-terminal domain-like"/>
    <property type="match status" value="1"/>
</dbReference>
<dbReference type="InterPro" id="IPR050812">
    <property type="entry name" value="Preph/Arog_dehydrog"/>
</dbReference>
<evidence type="ECO:0000256" key="2">
    <source>
        <dbReference type="ARBA" id="ARBA00023002"/>
    </source>
</evidence>
<sequence length="306" mass="31535">MSCIENVVVVGGGGAVGAMFANLLTKAGLPTTVVDLPGAVDGVPECACEVIEGDVLRPGEQLRAVLAGADLVLLALPEHVACAAVPKVAPMLKPGALLADTLSVKAGVAEAWALVEADVEAVSLNPMFAPSLGATGRPVAAVVLRDGPKAAALMRLIEDGGYPVVRMGPDEHDTITAAVQAMTHAALLGFGLALRHNDVALEPLLRVAPPPFQALLALVARVAGGTPEVYWDIQQANPHAPHSREMLSTGLRRLNAAVALGESDFSGLFADINEFLGPDGHLLREHAQAMLTALPGAWPAPSDRKS</sequence>
<gene>
    <name evidence="4" type="ORF">AWB85_16430</name>
</gene>
<proteinExistence type="inferred from homology"/>
<dbReference type="GO" id="GO:0070403">
    <property type="term" value="F:NAD+ binding"/>
    <property type="evidence" value="ECO:0007669"/>
    <property type="project" value="TreeGrafter"/>
</dbReference>
<evidence type="ECO:0000313" key="5">
    <source>
        <dbReference type="Proteomes" id="UP000186919"/>
    </source>
</evidence>
<feature type="domain" description="Prephenate/arogenate dehydrogenase" evidence="3">
    <location>
        <begin position="5"/>
        <end position="290"/>
    </location>
</feature>
<evidence type="ECO:0000256" key="1">
    <source>
        <dbReference type="ARBA" id="ARBA00007964"/>
    </source>
</evidence>
<dbReference type="GO" id="GO:0004665">
    <property type="term" value="F:prephenate dehydrogenase (NADP+) activity"/>
    <property type="evidence" value="ECO:0007669"/>
    <property type="project" value="InterPro"/>
</dbReference>
<dbReference type="Gene3D" id="3.40.50.720">
    <property type="entry name" value="NAD(P)-binding Rossmann-like Domain"/>
    <property type="match status" value="1"/>
</dbReference>
<dbReference type="Proteomes" id="UP000186919">
    <property type="component" value="Unassembled WGS sequence"/>
</dbReference>
<evidence type="ECO:0000259" key="3">
    <source>
        <dbReference type="PROSITE" id="PS51176"/>
    </source>
</evidence>